<gene>
    <name evidence="1" type="ORF">ACFYQT_30055</name>
</gene>
<protein>
    <submittedName>
        <fullName evidence="1">Uncharacterized protein</fullName>
    </submittedName>
</protein>
<evidence type="ECO:0000313" key="1">
    <source>
        <dbReference type="EMBL" id="MFF0007656.1"/>
    </source>
</evidence>
<comment type="caution">
    <text evidence="1">The sequence shown here is derived from an EMBL/GenBank/DDBJ whole genome shotgun (WGS) entry which is preliminary data.</text>
</comment>
<evidence type="ECO:0000313" key="2">
    <source>
        <dbReference type="Proteomes" id="UP001601422"/>
    </source>
</evidence>
<dbReference type="Gene3D" id="3.40.1490.10">
    <property type="entry name" value="Bit1"/>
    <property type="match status" value="1"/>
</dbReference>
<dbReference type="InterPro" id="IPR023476">
    <property type="entry name" value="Pep_tRNA_hydro_II_dom_sf"/>
</dbReference>
<name>A0ABW6N311_9ACTN</name>
<reference evidence="1 2" key="1">
    <citation type="submission" date="2024-10" db="EMBL/GenBank/DDBJ databases">
        <title>The Natural Products Discovery Center: Release of the First 8490 Sequenced Strains for Exploring Actinobacteria Biosynthetic Diversity.</title>
        <authorList>
            <person name="Kalkreuter E."/>
            <person name="Kautsar S.A."/>
            <person name="Yang D."/>
            <person name="Bader C.D."/>
            <person name="Teijaro C.N."/>
            <person name="Fluegel L."/>
            <person name="Davis C.M."/>
            <person name="Simpson J.R."/>
            <person name="Lauterbach L."/>
            <person name="Steele A.D."/>
            <person name="Gui C."/>
            <person name="Meng S."/>
            <person name="Li G."/>
            <person name="Viehrig K."/>
            <person name="Ye F."/>
            <person name="Su P."/>
            <person name="Kiefer A.F."/>
            <person name="Nichols A."/>
            <person name="Cepeda A.J."/>
            <person name="Yan W."/>
            <person name="Fan B."/>
            <person name="Jiang Y."/>
            <person name="Adhikari A."/>
            <person name="Zheng C.-J."/>
            <person name="Schuster L."/>
            <person name="Cowan T.M."/>
            <person name="Smanski M.J."/>
            <person name="Chevrette M.G."/>
            <person name="De Carvalho L.P.S."/>
            <person name="Shen B."/>
        </authorList>
    </citation>
    <scope>NUCLEOTIDE SEQUENCE [LARGE SCALE GENOMIC DNA]</scope>
    <source>
        <strain evidence="1 2">NPDC005497</strain>
    </source>
</reference>
<dbReference type="RefSeq" id="WP_362051926.1">
    <property type="nucleotide sequence ID" value="NZ_JBEXVS010000071.1"/>
</dbReference>
<dbReference type="EMBL" id="JBIAJP010000010">
    <property type="protein sequence ID" value="MFF0007656.1"/>
    <property type="molecule type" value="Genomic_DNA"/>
</dbReference>
<accession>A0ABW6N311</accession>
<organism evidence="1 2">
    <name type="scientific">Streptomyces tibetensis</name>
    <dbReference type="NCBI Taxonomy" id="2382123"/>
    <lineage>
        <taxon>Bacteria</taxon>
        <taxon>Bacillati</taxon>
        <taxon>Actinomycetota</taxon>
        <taxon>Actinomycetes</taxon>
        <taxon>Kitasatosporales</taxon>
        <taxon>Streptomycetaceae</taxon>
        <taxon>Streptomyces</taxon>
    </lineage>
</organism>
<dbReference type="Proteomes" id="UP001601422">
    <property type="component" value="Unassembled WGS sequence"/>
</dbReference>
<keyword evidence="2" id="KW-1185">Reference proteome</keyword>
<proteinExistence type="predicted"/>
<sequence>MSATEQPELLHKMSFLAFSDADAGNHAPISGLSLIVLEGRPTWVRRLRNEAEAAGLLFSGNAMCWTR</sequence>